<dbReference type="SUPFAM" id="SSF51445">
    <property type="entry name" value="(Trans)glycosidases"/>
    <property type="match status" value="1"/>
</dbReference>
<dbReference type="PROSITE" id="PS51257">
    <property type="entry name" value="PROKAR_LIPOPROTEIN"/>
    <property type="match status" value="1"/>
</dbReference>
<keyword evidence="2 4" id="KW-0378">Hydrolase</keyword>
<keyword evidence="5" id="KW-0812">Transmembrane</keyword>
<evidence type="ECO:0000259" key="6">
    <source>
        <dbReference type="PROSITE" id="PS51175"/>
    </source>
</evidence>
<organism evidence="7 8">
    <name type="scientific">Parapedobacter koreensis</name>
    <dbReference type="NCBI Taxonomy" id="332977"/>
    <lineage>
        <taxon>Bacteria</taxon>
        <taxon>Pseudomonadati</taxon>
        <taxon>Bacteroidota</taxon>
        <taxon>Sphingobacteriia</taxon>
        <taxon>Sphingobacteriales</taxon>
        <taxon>Sphingobacteriaceae</taxon>
        <taxon>Parapedobacter</taxon>
    </lineage>
</organism>
<dbReference type="Gene3D" id="2.60.120.260">
    <property type="entry name" value="Galactose-binding domain-like"/>
    <property type="match status" value="1"/>
</dbReference>
<dbReference type="PANTHER" id="PTHR31297:SF13">
    <property type="entry name" value="PUTATIVE-RELATED"/>
    <property type="match status" value="1"/>
</dbReference>
<proteinExistence type="inferred from homology"/>
<evidence type="ECO:0000256" key="5">
    <source>
        <dbReference type="SAM" id="Phobius"/>
    </source>
</evidence>
<dbReference type="GO" id="GO:0009251">
    <property type="term" value="P:glucan catabolic process"/>
    <property type="evidence" value="ECO:0007669"/>
    <property type="project" value="TreeGrafter"/>
</dbReference>
<dbReference type="InterPro" id="IPR050386">
    <property type="entry name" value="Glycosyl_hydrolase_5"/>
</dbReference>
<dbReference type="RefSeq" id="WP_245747477.1">
    <property type="nucleotide sequence ID" value="NZ_FNZR01000001.1"/>
</dbReference>
<feature type="domain" description="CBM6" evidence="6">
    <location>
        <begin position="463"/>
        <end position="589"/>
    </location>
</feature>
<dbReference type="InterPro" id="IPR017853">
    <property type="entry name" value="GH"/>
</dbReference>
<dbReference type="PROSITE" id="PS51175">
    <property type="entry name" value="CBM6"/>
    <property type="match status" value="1"/>
</dbReference>
<keyword evidence="5" id="KW-1133">Transmembrane helix</keyword>
<dbReference type="GO" id="GO:0030246">
    <property type="term" value="F:carbohydrate binding"/>
    <property type="evidence" value="ECO:0007669"/>
    <property type="project" value="InterPro"/>
</dbReference>
<sequence>MNTHIKPPASPIIFPALAALFCCILFMSCETPKKNFLHAQGHHIVNGHGDTIILRGMGLGGWMLQEGYMFRISFLGRQYRIRESIEDIIGKEETDRFYEQWLANHTRRVDIDSMAAWGFNSIRLPMHYNLYTLPVEDEPVDGENTWLEKGFAMTDSLLAWCKANRMYLILDLHAAPGGQGNDLNISDRNPDKPSFWESEANREKTIALWRKLADRYVDEEWIGGYDVLNETNWGFEDSTDFRGTAEQTNVPLRQFLVDVTRAIREVDTNHIIFLEGNGFANNYNGIFPKWDDNLVLSFHKYGNPNTEASIQRFLDLREEHDIPLWLGESGENSNTWFTEAIELCERNGIGWAWWQNKKMGINQPLEIKQPEGYASLLDYWSGRGSKPSHEDAQRILNEWLENIKLENNIFHPDVVDAMFRQVYTHGAIPFKENAVREGSVLHAIDFDLGRQRVAYYDTDTASYHYTPGMDTQGNRGRSYRNDGVDIQPDSSGYHIFHIEDGEWLQYTLNVMEEGIMYLGLAVNSETGGGRIRVAVNGETLPEPIAVPATGSGQTWTTLVVQIPAFTMGKHMVRITAETGGFNFKSLTFGQP</sequence>
<evidence type="ECO:0000256" key="3">
    <source>
        <dbReference type="ARBA" id="ARBA00023295"/>
    </source>
</evidence>
<reference evidence="8" key="1">
    <citation type="submission" date="2016-10" db="EMBL/GenBank/DDBJ databases">
        <authorList>
            <person name="Varghese N."/>
            <person name="Submissions S."/>
        </authorList>
    </citation>
    <scope>NUCLEOTIDE SEQUENCE [LARGE SCALE GENOMIC DNA]</scope>
    <source>
        <strain evidence="8">Jip14</strain>
    </source>
</reference>
<gene>
    <name evidence="7" type="ORF">SAMN05421740_101678</name>
</gene>
<keyword evidence="1" id="KW-0732">Signal</keyword>
<dbReference type="SUPFAM" id="SSF49785">
    <property type="entry name" value="Galactose-binding domain-like"/>
    <property type="match status" value="1"/>
</dbReference>
<feature type="transmembrane region" description="Helical" evidence="5">
    <location>
        <begin position="12"/>
        <end position="28"/>
    </location>
</feature>
<keyword evidence="5" id="KW-0472">Membrane</keyword>
<accession>A0A1H7GFK4</accession>
<keyword evidence="3 4" id="KW-0326">Glycosidase</keyword>
<dbReference type="GO" id="GO:0008422">
    <property type="term" value="F:beta-glucosidase activity"/>
    <property type="evidence" value="ECO:0007669"/>
    <property type="project" value="TreeGrafter"/>
</dbReference>
<keyword evidence="8" id="KW-1185">Reference proteome</keyword>
<dbReference type="SMART" id="SM00606">
    <property type="entry name" value="CBD_IV"/>
    <property type="match status" value="1"/>
</dbReference>
<name>A0A1H7GFK4_9SPHI</name>
<dbReference type="GO" id="GO:0009986">
    <property type="term" value="C:cell surface"/>
    <property type="evidence" value="ECO:0007669"/>
    <property type="project" value="TreeGrafter"/>
</dbReference>
<dbReference type="InterPro" id="IPR005084">
    <property type="entry name" value="CBM6"/>
</dbReference>
<protein>
    <submittedName>
        <fullName evidence="7">Carbohydrate binding module (Family 6)</fullName>
    </submittedName>
</protein>
<evidence type="ECO:0000256" key="1">
    <source>
        <dbReference type="ARBA" id="ARBA00022729"/>
    </source>
</evidence>
<evidence type="ECO:0000313" key="7">
    <source>
        <dbReference type="EMBL" id="SEK37076.1"/>
    </source>
</evidence>
<dbReference type="AlphaFoldDB" id="A0A1H7GFK4"/>
<dbReference type="GO" id="GO:0005576">
    <property type="term" value="C:extracellular region"/>
    <property type="evidence" value="ECO:0007669"/>
    <property type="project" value="TreeGrafter"/>
</dbReference>
<dbReference type="Proteomes" id="UP000198916">
    <property type="component" value="Unassembled WGS sequence"/>
</dbReference>
<dbReference type="InterPro" id="IPR008979">
    <property type="entry name" value="Galactose-bd-like_sf"/>
</dbReference>
<dbReference type="EMBL" id="FNZR01000001">
    <property type="protein sequence ID" value="SEK37076.1"/>
    <property type="molecule type" value="Genomic_DNA"/>
</dbReference>
<evidence type="ECO:0000256" key="4">
    <source>
        <dbReference type="RuleBase" id="RU361153"/>
    </source>
</evidence>
<dbReference type="InterPro" id="IPR001547">
    <property type="entry name" value="Glyco_hydro_5"/>
</dbReference>
<comment type="similarity">
    <text evidence="4">Belongs to the glycosyl hydrolase 5 (cellulase A) family.</text>
</comment>
<evidence type="ECO:0000256" key="2">
    <source>
        <dbReference type="ARBA" id="ARBA00022801"/>
    </source>
</evidence>
<dbReference type="Gene3D" id="3.20.20.80">
    <property type="entry name" value="Glycosidases"/>
    <property type="match status" value="1"/>
</dbReference>
<evidence type="ECO:0000313" key="8">
    <source>
        <dbReference type="Proteomes" id="UP000198916"/>
    </source>
</evidence>
<dbReference type="Pfam" id="PF00150">
    <property type="entry name" value="Cellulase"/>
    <property type="match status" value="1"/>
</dbReference>
<dbReference type="STRING" id="332977.SAMN05421740_101678"/>
<dbReference type="PANTHER" id="PTHR31297">
    <property type="entry name" value="GLUCAN ENDO-1,6-BETA-GLUCOSIDASE B"/>
    <property type="match status" value="1"/>
</dbReference>
<dbReference type="Pfam" id="PF03422">
    <property type="entry name" value="CBM_6"/>
    <property type="match status" value="1"/>
</dbReference>
<dbReference type="CDD" id="cd04080">
    <property type="entry name" value="CBM6_cellulase-like"/>
    <property type="match status" value="1"/>
</dbReference>
<dbReference type="InterPro" id="IPR006584">
    <property type="entry name" value="Cellulose-bd_IV"/>
</dbReference>